<dbReference type="InterPro" id="IPR042281">
    <property type="entry name" value="GpdQ_beta-strand"/>
</dbReference>
<dbReference type="OrthoDB" id="651281at2"/>
<protein>
    <recommendedName>
        <fullName evidence="3">3',5'-cyclic-nucleotide phosphodiesterase</fullName>
    </recommendedName>
</protein>
<gene>
    <name evidence="1" type="ORF">BJF93_13575</name>
</gene>
<evidence type="ECO:0000313" key="1">
    <source>
        <dbReference type="EMBL" id="OLP57873.1"/>
    </source>
</evidence>
<evidence type="ECO:0008006" key="3">
    <source>
        <dbReference type="Google" id="ProtNLM"/>
    </source>
</evidence>
<name>A0A1Q9AR10_9HYPH</name>
<organism evidence="1 2">
    <name type="scientific">Xaviernesmea oryzae</name>
    <dbReference type="NCBI Taxonomy" id="464029"/>
    <lineage>
        <taxon>Bacteria</taxon>
        <taxon>Pseudomonadati</taxon>
        <taxon>Pseudomonadota</taxon>
        <taxon>Alphaproteobacteria</taxon>
        <taxon>Hyphomicrobiales</taxon>
        <taxon>Rhizobiaceae</taxon>
        <taxon>Rhizobium/Agrobacterium group</taxon>
        <taxon>Xaviernesmea</taxon>
    </lineage>
</organism>
<reference evidence="1 2" key="1">
    <citation type="submission" date="2016-09" db="EMBL/GenBank/DDBJ databases">
        <title>Rhizobium sp. nov., a novel species isolated from the rice rhizosphere.</title>
        <authorList>
            <person name="Zhao J."/>
            <person name="Zhang X."/>
        </authorList>
    </citation>
    <scope>NUCLEOTIDE SEQUENCE [LARGE SCALE GENOMIC DNA]</scope>
    <source>
        <strain evidence="1 2">1.7048</strain>
    </source>
</reference>
<accession>A0A1Q9AR10</accession>
<dbReference type="Proteomes" id="UP000186364">
    <property type="component" value="Unassembled WGS sequence"/>
</dbReference>
<dbReference type="AlphaFoldDB" id="A0A1Q9AR10"/>
<evidence type="ECO:0000313" key="2">
    <source>
        <dbReference type="Proteomes" id="UP000186364"/>
    </source>
</evidence>
<comment type="caution">
    <text evidence="1">The sequence shown here is derived from an EMBL/GenBank/DDBJ whole genome shotgun (WGS) entry which is preliminary data.</text>
</comment>
<dbReference type="Gene3D" id="3.30.750.180">
    <property type="entry name" value="GpdQ, beta-strand dimerisation domain"/>
    <property type="match status" value="1"/>
</dbReference>
<dbReference type="RefSeq" id="WP_075629778.1">
    <property type="nucleotide sequence ID" value="NZ_FOAM01000007.1"/>
</dbReference>
<dbReference type="SUPFAM" id="SSF56300">
    <property type="entry name" value="Metallo-dependent phosphatases"/>
    <property type="match status" value="1"/>
</dbReference>
<dbReference type="InterPro" id="IPR029052">
    <property type="entry name" value="Metallo-depent_PP-like"/>
</dbReference>
<keyword evidence="2" id="KW-1185">Reference proteome</keyword>
<dbReference type="EMBL" id="MKIP01000059">
    <property type="protein sequence ID" value="OLP57873.1"/>
    <property type="molecule type" value="Genomic_DNA"/>
</dbReference>
<proteinExistence type="predicted"/>
<sequence>MLIALHTALGKRPEAPTRVMLHHPPFDTGIGHIDRARLFTGSGLLADVIARHSQVQRVLCGHVHRAIQLLFAGTLCQIAPLVGHQVTLDIRPDAPSCFMLEPPELLLHWLDKGRFVTHTAKVDRAPGPFPFLLPDDYPGRAR</sequence>